<organism evidence="8 9">
    <name type="scientific">Rubrobacter xylanophilus (strain DSM 9941 / JCM 11954 / NBRC 16129 / PRD-1)</name>
    <dbReference type="NCBI Taxonomy" id="266117"/>
    <lineage>
        <taxon>Bacteria</taxon>
        <taxon>Bacillati</taxon>
        <taxon>Actinomycetota</taxon>
        <taxon>Rubrobacteria</taxon>
        <taxon>Rubrobacterales</taxon>
        <taxon>Rubrobacteraceae</taxon>
        <taxon>Rubrobacter</taxon>
    </lineage>
</organism>
<evidence type="ECO:0000256" key="7">
    <source>
        <dbReference type="SAM" id="Phobius"/>
    </source>
</evidence>
<evidence type="ECO:0000256" key="5">
    <source>
        <dbReference type="ARBA" id="ARBA00023136"/>
    </source>
</evidence>
<feature type="transmembrane region" description="Helical" evidence="7">
    <location>
        <begin position="532"/>
        <end position="549"/>
    </location>
</feature>
<comment type="similarity">
    <text evidence="2 6">Belongs to the sodium:solute symporter (SSF) (TC 2.A.21) family.</text>
</comment>
<reference evidence="8 9" key="1">
    <citation type="submission" date="2006-06" db="EMBL/GenBank/DDBJ databases">
        <title>Complete sequence of Rubrobacter xylanophilus DSM 9941.</title>
        <authorList>
            <consortium name="US DOE Joint Genome Institute"/>
            <person name="Copeland A."/>
            <person name="Lucas S."/>
            <person name="Lapidus A."/>
            <person name="Barry K."/>
            <person name="Detter J.C."/>
            <person name="Glavina del Rio T."/>
            <person name="Hammon N."/>
            <person name="Israni S."/>
            <person name="Dalin E."/>
            <person name="Tice H."/>
            <person name="Pitluck S."/>
            <person name="Munk A.C."/>
            <person name="Brettin T."/>
            <person name="Bruce D."/>
            <person name="Han C."/>
            <person name="Tapia R."/>
            <person name="Gilna P."/>
            <person name="Schmutz J."/>
            <person name="Larimer F."/>
            <person name="Land M."/>
            <person name="Hauser L."/>
            <person name="Kyrpides N."/>
            <person name="Lykidis A."/>
            <person name="da Costa M.S."/>
            <person name="Rainey F.A."/>
            <person name="Empadinhas N."/>
            <person name="Jolivet E."/>
            <person name="Battista J.R."/>
            <person name="Richardson P."/>
        </authorList>
    </citation>
    <scope>NUCLEOTIDE SEQUENCE [LARGE SCALE GENOMIC DNA]</scope>
    <source>
        <strain evidence="9">DSM 9941 / NBRC 16129 / PRD-1</strain>
    </source>
</reference>
<dbReference type="NCBIfam" id="TIGR00813">
    <property type="entry name" value="sss"/>
    <property type="match status" value="1"/>
</dbReference>
<keyword evidence="5 7" id="KW-0472">Membrane</keyword>
<sequence length="550" mass="59907">MSGPALLQLKVSVDESWVDYLIIGIYFLFVLGIGALLRDKMRTSEDYFLSGRSLPSWVTGLAFLGANLGALEILGMGAGAAQYGLMQAHFYWIGAIPAMVFVALFMIPFYYGSRVHSVPGYLKLRYNEATRGFNAVLFAIFMILLSGINMYAMAIVFKLLLGWSLTASILLSAAITMAYILLGGLSSSIYNEVLQFFLITLGLVPLVVFALIDVGGWAGLQEAVDREGYFHLWAHTGTTDNPMAVRWFGIVLGLGFVLSFGYWCTDFLVVQRALAAEDAAAAQRTPLIAAFPKLLYGILAIFPGLVALTIVPNLGQGGGGLANSYNMAIPYAMAHYFPSGMLGLGLTALLAAFMSGMAGNVTAFNTVWTYDIYRSYIRRDAPDRHYLNMGRIATVAGVVLSVGTAYIVLGFASIMDYVQLLHGLFLAPLFGTFLLGMFWKRTTPWGGFAGLVSGTAAGLVLYGLELLGTIQYGAPMAGNFWRAWWAWLVCFVVTIAVSLVTRPKEERELRGLVYGLTEKKEGVEQAWYKKPGVLAAAVLLITLVLNVIFF</sequence>
<keyword evidence="9" id="KW-1185">Reference proteome</keyword>
<dbReference type="Proteomes" id="UP000006637">
    <property type="component" value="Chromosome"/>
</dbReference>
<keyword evidence="4 7" id="KW-1133">Transmembrane helix</keyword>
<feature type="transmembrane region" description="Helical" evidence="7">
    <location>
        <begin position="335"/>
        <end position="368"/>
    </location>
</feature>
<dbReference type="PANTHER" id="PTHR11819">
    <property type="entry name" value="SOLUTE CARRIER FAMILY 5"/>
    <property type="match status" value="1"/>
</dbReference>
<dbReference type="CDD" id="cd11478">
    <property type="entry name" value="SLC5sbd_u2"/>
    <property type="match status" value="1"/>
</dbReference>
<feature type="transmembrane region" description="Helical" evidence="7">
    <location>
        <begin position="484"/>
        <end position="501"/>
    </location>
</feature>
<evidence type="ECO:0000313" key="8">
    <source>
        <dbReference type="EMBL" id="ABG04993.1"/>
    </source>
</evidence>
<feature type="transmembrane region" description="Helical" evidence="7">
    <location>
        <begin position="420"/>
        <end position="438"/>
    </location>
</feature>
<feature type="transmembrane region" description="Helical" evidence="7">
    <location>
        <begin position="445"/>
        <end position="464"/>
    </location>
</feature>
<evidence type="ECO:0000256" key="3">
    <source>
        <dbReference type="ARBA" id="ARBA00022692"/>
    </source>
</evidence>
<feature type="transmembrane region" description="Helical" evidence="7">
    <location>
        <begin position="57"/>
        <end position="78"/>
    </location>
</feature>
<dbReference type="GO" id="GO:0005412">
    <property type="term" value="F:D-glucose:sodium symporter activity"/>
    <property type="evidence" value="ECO:0007669"/>
    <property type="project" value="TreeGrafter"/>
</dbReference>
<feature type="transmembrane region" description="Helical" evidence="7">
    <location>
        <begin position="294"/>
        <end position="315"/>
    </location>
</feature>
<dbReference type="EMBL" id="CP000386">
    <property type="protein sequence ID" value="ABG04993.1"/>
    <property type="molecule type" value="Genomic_DNA"/>
</dbReference>
<dbReference type="InterPro" id="IPR001734">
    <property type="entry name" value="Na/solute_symporter"/>
</dbReference>
<evidence type="ECO:0000256" key="4">
    <source>
        <dbReference type="ARBA" id="ARBA00022989"/>
    </source>
</evidence>
<dbReference type="PhylomeDB" id="Q1AUD5"/>
<accession>Q1AUD5</accession>
<keyword evidence="3 7" id="KW-0812">Transmembrane</keyword>
<proteinExistence type="inferred from homology"/>
<dbReference type="KEGG" id="rxy:Rxyl_2048"/>
<dbReference type="PROSITE" id="PS50283">
    <property type="entry name" value="NA_SOLUT_SYMP_3"/>
    <property type="match status" value="1"/>
</dbReference>
<dbReference type="HOGENOM" id="CLU_018808_9_3_11"/>
<dbReference type="Gene3D" id="1.20.1730.10">
    <property type="entry name" value="Sodium/glucose cotransporter"/>
    <property type="match status" value="1"/>
</dbReference>
<gene>
    <name evidence="8" type="ordered locus">Rxyl_2048</name>
</gene>
<evidence type="ECO:0000256" key="6">
    <source>
        <dbReference type="RuleBase" id="RU362091"/>
    </source>
</evidence>
<comment type="subcellular location">
    <subcellularLocation>
        <location evidence="1">Membrane</location>
        <topology evidence="1">Multi-pass membrane protein</topology>
    </subcellularLocation>
</comment>
<dbReference type="RefSeq" id="WP_011565008.1">
    <property type="nucleotide sequence ID" value="NC_008148.1"/>
</dbReference>
<name>Q1AUD5_RUBXD</name>
<feature type="transmembrane region" description="Helical" evidence="7">
    <location>
        <begin position="193"/>
        <end position="212"/>
    </location>
</feature>
<dbReference type="GO" id="GO:0005886">
    <property type="term" value="C:plasma membrane"/>
    <property type="evidence" value="ECO:0007669"/>
    <property type="project" value="TreeGrafter"/>
</dbReference>
<dbReference type="PANTHER" id="PTHR11819:SF195">
    <property type="entry name" value="SODIUM_GLUCOSE COTRANSPORTER 4"/>
    <property type="match status" value="1"/>
</dbReference>
<dbReference type="AlphaFoldDB" id="Q1AUD5"/>
<feature type="transmembrane region" description="Helical" evidence="7">
    <location>
        <begin position="90"/>
        <end position="111"/>
    </location>
</feature>
<feature type="transmembrane region" description="Helical" evidence="7">
    <location>
        <begin position="20"/>
        <end position="37"/>
    </location>
</feature>
<feature type="transmembrane region" description="Helical" evidence="7">
    <location>
        <begin position="389"/>
        <end position="414"/>
    </location>
</feature>
<feature type="transmembrane region" description="Helical" evidence="7">
    <location>
        <begin position="244"/>
        <end position="264"/>
    </location>
</feature>
<evidence type="ECO:0000256" key="1">
    <source>
        <dbReference type="ARBA" id="ARBA00004141"/>
    </source>
</evidence>
<dbReference type="eggNOG" id="COG0591">
    <property type="taxonomic scope" value="Bacteria"/>
</dbReference>
<evidence type="ECO:0000313" key="9">
    <source>
        <dbReference type="Proteomes" id="UP000006637"/>
    </source>
</evidence>
<feature type="transmembrane region" description="Helical" evidence="7">
    <location>
        <begin position="160"/>
        <end position="181"/>
    </location>
</feature>
<evidence type="ECO:0000256" key="2">
    <source>
        <dbReference type="ARBA" id="ARBA00006434"/>
    </source>
</evidence>
<protein>
    <submittedName>
        <fullName evidence="8">SSS sodium solute transporter superfamily</fullName>
    </submittedName>
</protein>
<dbReference type="STRING" id="266117.Rxyl_2048"/>
<feature type="transmembrane region" description="Helical" evidence="7">
    <location>
        <begin position="132"/>
        <end position="154"/>
    </location>
</feature>
<dbReference type="InterPro" id="IPR038377">
    <property type="entry name" value="Na/Glc_symporter_sf"/>
</dbReference>
<dbReference type="Pfam" id="PF00474">
    <property type="entry name" value="SSF"/>
    <property type="match status" value="1"/>
</dbReference>